<evidence type="ECO:0000313" key="8">
    <source>
        <dbReference type="Proteomes" id="UP001314205"/>
    </source>
</evidence>
<keyword evidence="4" id="KW-0378">Hydrolase</keyword>
<evidence type="ECO:0000256" key="3">
    <source>
        <dbReference type="ARBA" id="ARBA00022722"/>
    </source>
</evidence>
<dbReference type="FunFam" id="3.10.20.370:FF:000001">
    <property type="entry name" value="Retrovirus-related Pol polyprotein from transposon 17.6-like protein"/>
    <property type="match status" value="1"/>
</dbReference>
<dbReference type="Gene3D" id="3.30.70.270">
    <property type="match status" value="2"/>
</dbReference>
<keyword evidence="2" id="KW-0808">Transferase</keyword>
<gene>
    <name evidence="7" type="ORF">PARMNEM_LOCUS14610</name>
</gene>
<reference evidence="7 8" key="1">
    <citation type="submission" date="2023-11" db="EMBL/GenBank/DDBJ databases">
        <authorList>
            <person name="Hedman E."/>
            <person name="Englund M."/>
            <person name="Stromberg M."/>
            <person name="Nyberg Akerstrom W."/>
            <person name="Nylinder S."/>
            <person name="Jareborg N."/>
            <person name="Kallberg Y."/>
            <person name="Kronander E."/>
        </authorList>
    </citation>
    <scope>NUCLEOTIDE SEQUENCE [LARGE SCALE GENOMIC DNA]</scope>
</reference>
<dbReference type="Proteomes" id="UP001314205">
    <property type="component" value="Unassembled WGS sequence"/>
</dbReference>
<dbReference type="Pfam" id="PF17919">
    <property type="entry name" value="RT_RNaseH_2"/>
    <property type="match status" value="1"/>
</dbReference>
<keyword evidence="5" id="KW-0695">RNA-directed DNA polymerase</keyword>
<evidence type="ECO:0000256" key="1">
    <source>
        <dbReference type="ARBA" id="ARBA00012493"/>
    </source>
</evidence>
<dbReference type="InterPro" id="IPR000477">
    <property type="entry name" value="RT_dom"/>
</dbReference>
<feature type="domain" description="Reverse transcriptase" evidence="6">
    <location>
        <begin position="1"/>
        <end position="82"/>
    </location>
</feature>
<dbReference type="SUPFAM" id="SSF56672">
    <property type="entry name" value="DNA/RNA polymerases"/>
    <property type="match status" value="1"/>
</dbReference>
<dbReference type="InterPro" id="IPR051320">
    <property type="entry name" value="Viral_Replic_Matur_Polypro"/>
</dbReference>
<comment type="caution">
    <text evidence="7">The sequence shown here is derived from an EMBL/GenBank/DDBJ whole genome shotgun (WGS) entry which is preliminary data.</text>
</comment>
<keyword evidence="8" id="KW-1185">Reference proteome</keyword>
<dbReference type="FunFam" id="3.30.70.270:FF:000020">
    <property type="entry name" value="Transposon Tf2-6 polyprotein-like Protein"/>
    <property type="match status" value="1"/>
</dbReference>
<dbReference type="CDD" id="cd09274">
    <property type="entry name" value="RNase_HI_RT_Ty3"/>
    <property type="match status" value="1"/>
</dbReference>
<dbReference type="PANTHER" id="PTHR33064">
    <property type="entry name" value="POL PROTEIN"/>
    <property type="match status" value="1"/>
</dbReference>
<dbReference type="EMBL" id="CAVLGL010000091">
    <property type="protein sequence ID" value="CAK1595076.1"/>
    <property type="molecule type" value="Genomic_DNA"/>
</dbReference>
<evidence type="ECO:0000256" key="2">
    <source>
        <dbReference type="ARBA" id="ARBA00022695"/>
    </source>
</evidence>
<dbReference type="InterPro" id="IPR041577">
    <property type="entry name" value="RT_RNaseH_2"/>
</dbReference>
<dbReference type="EC" id="2.7.7.49" evidence="1"/>
<dbReference type="InterPro" id="IPR043502">
    <property type="entry name" value="DNA/RNA_pol_sf"/>
</dbReference>
<dbReference type="GO" id="GO:0004519">
    <property type="term" value="F:endonuclease activity"/>
    <property type="evidence" value="ECO:0007669"/>
    <property type="project" value="UniProtKB-KW"/>
</dbReference>
<sequence length="278" mass="31699">MPFGLRNAPQVFQRAINSALKPLDDDRILVYMDDVLSVSETVSEGLVRLDKLLETLSNSGFSFNFDKCSFMKKKIEYLGYTISSGEIRPNHRKIEVSQKLPTPSTVTQVRQLIGLASDFRQFIPNFPKLLKPLYPLTAAGKGKISWTPDHNKVLKTIITHLTNKPVLKIFDPKLPIELHTDASSEGYGAVLIQKVNHLPHVIAYFSHRTTGAESRYHSYELETLAVVKAVEHFRHYLYGRKFTVFTDCSSLKASHSKKDLMPRVHRWWAIFLCPMISI</sequence>
<dbReference type="InterPro" id="IPR043128">
    <property type="entry name" value="Rev_trsase/Diguanyl_cyclase"/>
</dbReference>
<evidence type="ECO:0000259" key="6">
    <source>
        <dbReference type="PROSITE" id="PS50878"/>
    </source>
</evidence>
<keyword evidence="4" id="KW-0255">Endonuclease</keyword>
<evidence type="ECO:0000313" key="7">
    <source>
        <dbReference type="EMBL" id="CAK1595076.1"/>
    </source>
</evidence>
<protein>
    <recommendedName>
        <fullName evidence="1">RNA-directed DNA polymerase</fullName>
        <ecNumber evidence="1">2.7.7.49</ecNumber>
    </recommendedName>
</protein>
<dbReference type="CDD" id="cd01647">
    <property type="entry name" value="RT_LTR"/>
    <property type="match status" value="1"/>
</dbReference>
<dbReference type="AlphaFoldDB" id="A0AAV1LHX5"/>
<dbReference type="PANTHER" id="PTHR33064:SF37">
    <property type="entry name" value="RIBONUCLEASE H"/>
    <property type="match status" value="1"/>
</dbReference>
<keyword evidence="3" id="KW-0540">Nuclease</keyword>
<accession>A0AAV1LHX5</accession>
<dbReference type="PROSITE" id="PS50878">
    <property type="entry name" value="RT_POL"/>
    <property type="match status" value="1"/>
</dbReference>
<dbReference type="Pfam" id="PF00078">
    <property type="entry name" value="RVT_1"/>
    <property type="match status" value="1"/>
</dbReference>
<dbReference type="GO" id="GO:0003964">
    <property type="term" value="F:RNA-directed DNA polymerase activity"/>
    <property type="evidence" value="ECO:0007669"/>
    <property type="project" value="UniProtKB-KW"/>
</dbReference>
<dbReference type="FunFam" id="3.30.70.270:FF:000003">
    <property type="entry name" value="Transposon Ty3-G Gag-Pol polyprotein"/>
    <property type="match status" value="1"/>
</dbReference>
<proteinExistence type="predicted"/>
<name>A0AAV1LHX5_9NEOP</name>
<evidence type="ECO:0000256" key="4">
    <source>
        <dbReference type="ARBA" id="ARBA00022759"/>
    </source>
</evidence>
<organism evidence="7 8">
    <name type="scientific">Parnassius mnemosyne</name>
    <name type="common">clouded apollo</name>
    <dbReference type="NCBI Taxonomy" id="213953"/>
    <lineage>
        <taxon>Eukaryota</taxon>
        <taxon>Metazoa</taxon>
        <taxon>Ecdysozoa</taxon>
        <taxon>Arthropoda</taxon>
        <taxon>Hexapoda</taxon>
        <taxon>Insecta</taxon>
        <taxon>Pterygota</taxon>
        <taxon>Neoptera</taxon>
        <taxon>Endopterygota</taxon>
        <taxon>Lepidoptera</taxon>
        <taxon>Glossata</taxon>
        <taxon>Ditrysia</taxon>
        <taxon>Papilionoidea</taxon>
        <taxon>Papilionidae</taxon>
        <taxon>Parnassiinae</taxon>
        <taxon>Parnassini</taxon>
        <taxon>Parnassius</taxon>
        <taxon>Driopa</taxon>
    </lineage>
</organism>
<evidence type="ECO:0000256" key="5">
    <source>
        <dbReference type="ARBA" id="ARBA00022918"/>
    </source>
</evidence>
<keyword evidence="2" id="KW-0548">Nucleotidyltransferase</keyword>